<feature type="compositionally biased region" description="Polar residues" evidence="2">
    <location>
        <begin position="132"/>
        <end position="141"/>
    </location>
</feature>
<evidence type="ECO:0000256" key="1">
    <source>
        <dbReference type="PROSITE-ProRule" id="PRU00047"/>
    </source>
</evidence>
<comment type="caution">
    <text evidence="4">The sequence shown here is derived from an EMBL/GenBank/DDBJ whole genome shotgun (WGS) entry which is preliminary data.</text>
</comment>
<dbReference type="InterPro" id="IPR001878">
    <property type="entry name" value="Znf_CCHC"/>
</dbReference>
<feature type="domain" description="CCHC-type" evidence="3">
    <location>
        <begin position="199"/>
        <end position="212"/>
    </location>
</feature>
<evidence type="ECO:0000313" key="5">
    <source>
        <dbReference type="Proteomes" id="UP000827721"/>
    </source>
</evidence>
<name>A0ABQ8I430_9ROSI</name>
<organism evidence="4 5">
    <name type="scientific">Xanthoceras sorbifolium</name>
    <dbReference type="NCBI Taxonomy" id="99658"/>
    <lineage>
        <taxon>Eukaryota</taxon>
        <taxon>Viridiplantae</taxon>
        <taxon>Streptophyta</taxon>
        <taxon>Embryophyta</taxon>
        <taxon>Tracheophyta</taxon>
        <taxon>Spermatophyta</taxon>
        <taxon>Magnoliopsida</taxon>
        <taxon>eudicotyledons</taxon>
        <taxon>Gunneridae</taxon>
        <taxon>Pentapetalae</taxon>
        <taxon>rosids</taxon>
        <taxon>malvids</taxon>
        <taxon>Sapindales</taxon>
        <taxon>Sapindaceae</taxon>
        <taxon>Xanthoceroideae</taxon>
        <taxon>Xanthoceras</taxon>
    </lineage>
</organism>
<reference evidence="4 5" key="1">
    <citation type="submission" date="2021-02" db="EMBL/GenBank/DDBJ databases">
        <title>Plant Genome Project.</title>
        <authorList>
            <person name="Zhang R.-G."/>
        </authorList>
    </citation>
    <scope>NUCLEOTIDE SEQUENCE [LARGE SCALE GENOMIC DNA]</scope>
    <source>
        <tissue evidence="4">Leaves</tissue>
    </source>
</reference>
<dbReference type="Proteomes" id="UP000827721">
    <property type="component" value="Unassembled WGS sequence"/>
</dbReference>
<feature type="region of interest" description="Disordered" evidence="2">
    <location>
        <begin position="132"/>
        <end position="255"/>
    </location>
</feature>
<dbReference type="PROSITE" id="PS50158">
    <property type="entry name" value="ZF_CCHC"/>
    <property type="match status" value="1"/>
</dbReference>
<gene>
    <name evidence="4" type="ORF">JRO89_XS04G0043400</name>
</gene>
<keyword evidence="1" id="KW-0479">Metal-binding</keyword>
<protein>
    <recommendedName>
        <fullName evidence="3">CCHC-type domain-containing protein</fullName>
    </recommendedName>
</protein>
<feature type="compositionally biased region" description="Basic residues" evidence="2">
    <location>
        <begin position="174"/>
        <end position="194"/>
    </location>
</feature>
<keyword evidence="5" id="KW-1185">Reference proteome</keyword>
<feature type="compositionally biased region" description="Polar residues" evidence="2">
    <location>
        <begin position="209"/>
        <end position="220"/>
    </location>
</feature>
<evidence type="ECO:0000259" key="3">
    <source>
        <dbReference type="PROSITE" id="PS50158"/>
    </source>
</evidence>
<keyword evidence="1" id="KW-0862">Zinc</keyword>
<proteinExistence type="predicted"/>
<accession>A0ABQ8I430</accession>
<evidence type="ECO:0000313" key="4">
    <source>
        <dbReference type="EMBL" id="KAH7571401.1"/>
    </source>
</evidence>
<keyword evidence="1" id="KW-0863">Zinc-finger</keyword>
<dbReference type="EMBL" id="JAFEMO010000004">
    <property type="protein sequence ID" value="KAH7571401.1"/>
    <property type="molecule type" value="Genomic_DNA"/>
</dbReference>
<sequence length="255" mass="28483">MKIRHLFIDVRCAIYCFGAGYEIMAQLNVSAKFLGSQVEFGIQNPDDYTLDSLWGDVYMCTYCTLPDPIERFTAEVRLPWTGQYLTVSDNRELQDIFKMFRLRKLDTIQMNVELLPLATLSAVDDDIHVPGSPSSFCSNNGAEKAKDKSTPVLNISNDEEQDSEMGPPVEKKLPGRPKKKRKKSLKEPAKKRKTSGIQCGSCGERGHNSRTCNGRASAQSKDIPKGKGVKTVTRKRTTEVGSSSKIVQKKRTKVT</sequence>
<evidence type="ECO:0000256" key="2">
    <source>
        <dbReference type="SAM" id="MobiDB-lite"/>
    </source>
</evidence>